<accession>A0A437LHM9</accession>
<dbReference type="Proteomes" id="UP000288587">
    <property type="component" value="Unassembled WGS sequence"/>
</dbReference>
<dbReference type="GO" id="GO:0015562">
    <property type="term" value="F:efflux transmembrane transporter activity"/>
    <property type="evidence" value="ECO:0007669"/>
    <property type="project" value="InterPro"/>
</dbReference>
<feature type="chain" id="PRO_5019467523" description="TolC family protein" evidence="3">
    <location>
        <begin position="26"/>
        <end position="470"/>
    </location>
</feature>
<dbReference type="InterPro" id="IPR010131">
    <property type="entry name" value="MdtP/NodT-like"/>
</dbReference>
<dbReference type="PANTHER" id="PTHR30203">
    <property type="entry name" value="OUTER MEMBRANE CATION EFFLUX PROTEIN"/>
    <property type="match status" value="1"/>
</dbReference>
<dbReference type="EMBL" id="SACM01000003">
    <property type="protein sequence ID" value="RVT84900.1"/>
    <property type="molecule type" value="Genomic_DNA"/>
</dbReference>
<feature type="signal peptide" evidence="3">
    <location>
        <begin position="1"/>
        <end position="25"/>
    </location>
</feature>
<gene>
    <name evidence="4" type="ORF">EOD73_12315</name>
</gene>
<evidence type="ECO:0000256" key="2">
    <source>
        <dbReference type="SAM" id="MobiDB-lite"/>
    </source>
</evidence>
<evidence type="ECO:0000313" key="5">
    <source>
        <dbReference type="Proteomes" id="UP000288587"/>
    </source>
</evidence>
<evidence type="ECO:0000256" key="1">
    <source>
        <dbReference type="ARBA" id="ARBA00007613"/>
    </source>
</evidence>
<evidence type="ECO:0000313" key="4">
    <source>
        <dbReference type="EMBL" id="RVT84900.1"/>
    </source>
</evidence>
<organism evidence="4 5">
    <name type="scientific">Inhella crocodyli</name>
    <dbReference type="NCBI Taxonomy" id="2499851"/>
    <lineage>
        <taxon>Bacteria</taxon>
        <taxon>Pseudomonadati</taxon>
        <taxon>Pseudomonadota</taxon>
        <taxon>Betaproteobacteria</taxon>
        <taxon>Burkholderiales</taxon>
        <taxon>Sphaerotilaceae</taxon>
        <taxon>Inhella</taxon>
    </lineage>
</organism>
<dbReference type="SUPFAM" id="SSF56954">
    <property type="entry name" value="Outer membrane efflux proteins (OEP)"/>
    <property type="match status" value="1"/>
</dbReference>
<comment type="similarity">
    <text evidence="1">Belongs to the outer membrane factor (OMF) (TC 1.B.17) family.</text>
</comment>
<sequence>MTTLPFRLSPLLLAALLAACATAPASLPPEAASAPPTAWQAEPADATAPDWAAVTDPQLADLQARALRANRDLAQAALRWRQAQTQAEIGGLRLRPSLGGSASASKPLEGASTRTVDVGGVSVPITSNVGWSRSYGLSASVGYELDLWGRIAANQAAQAAQAEAARTDLDAARLLIRQRVAEAYWTLAAIDLQRPLAEQQLALNRENLALVSLRVREGKLLPLEIDKAASTVQQAQVRLSDLAADAQLQRNTLALLLGEPLPGPDGGGFVAEPRLPVQTVPQWAPGAPAEVLGRRPDVQRARLTVDAALARHRAADAERYPSLSFSASVSTGGSRAADWLSQPIANLAANLAVPLIDWRRLDLQRDNARTEVELAALALRDTVQKALVEIEGQLVDGERLRQQLAANALRLQEATAAERLAALRYEVGAISRADWLQARNAMLEAQQGQIQLRLRAWLNRAALAKAVAGA</sequence>
<feature type="region of interest" description="Disordered" evidence="2">
    <location>
        <begin position="27"/>
        <end position="47"/>
    </location>
</feature>
<dbReference type="Gene3D" id="1.20.1600.10">
    <property type="entry name" value="Outer membrane efflux proteins (OEP)"/>
    <property type="match status" value="1"/>
</dbReference>
<dbReference type="PROSITE" id="PS51257">
    <property type="entry name" value="PROKAR_LIPOPROTEIN"/>
    <property type="match status" value="1"/>
</dbReference>
<dbReference type="RefSeq" id="WP_127683302.1">
    <property type="nucleotide sequence ID" value="NZ_SACM01000003.1"/>
</dbReference>
<dbReference type="AlphaFoldDB" id="A0A437LHM9"/>
<evidence type="ECO:0008006" key="6">
    <source>
        <dbReference type="Google" id="ProtNLM"/>
    </source>
</evidence>
<reference evidence="4 5" key="1">
    <citation type="submission" date="2019-01" db="EMBL/GenBank/DDBJ databases">
        <authorList>
            <person name="Chen W.-M."/>
        </authorList>
    </citation>
    <scope>NUCLEOTIDE SEQUENCE [LARGE SCALE GENOMIC DNA]</scope>
    <source>
        <strain evidence="4 5">CCP-18</strain>
    </source>
</reference>
<keyword evidence="5" id="KW-1185">Reference proteome</keyword>
<keyword evidence="3" id="KW-0732">Signal</keyword>
<protein>
    <recommendedName>
        <fullName evidence="6">TolC family protein</fullName>
    </recommendedName>
</protein>
<dbReference type="Pfam" id="PF02321">
    <property type="entry name" value="OEP"/>
    <property type="match status" value="2"/>
</dbReference>
<dbReference type="OrthoDB" id="9770517at2"/>
<name>A0A437LHM9_9BURK</name>
<comment type="caution">
    <text evidence="4">The sequence shown here is derived from an EMBL/GenBank/DDBJ whole genome shotgun (WGS) entry which is preliminary data.</text>
</comment>
<feature type="compositionally biased region" description="Low complexity" evidence="2">
    <location>
        <begin position="27"/>
        <end position="38"/>
    </location>
</feature>
<evidence type="ECO:0000256" key="3">
    <source>
        <dbReference type="SAM" id="SignalP"/>
    </source>
</evidence>
<dbReference type="Gene3D" id="2.20.200.10">
    <property type="entry name" value="Outer membrane efflux proteins (OEP)"/>
    <property type="match status" value="1"/>
</dbReference>
<dbReference type="InterPro" id="IPR003423">
    <property type="entry name" value="OMP_efflux"/>
</dbReference>
<proteinExistence type="inferred from homology"/>